<proteinExistence type="predicted"/>
<name>A0A0D0JE98_9PSED</name>
<dbReference type="AlphaFoldDB" id="A0A0D0JE98"/>
<evidence type="ECO:0000313" key="3">
    <source>
        <dbReference type="Proteomes" id="UP000032068"/>
    </source>
</evidence>
<feature type="chain" id="PRO_5012633244" description="Lipoprotein" evidence="1">
    <location>
        <begin position="16"/>
        <end position="84"/>
    </location>
</feature>
<sequence>MKNFAALLIASTLLAGCMTLSGTYQLSLQGADGQPLAKNMTMVAEGSGIYTMRNAMCSAHPGATVIIKDVESGAELKSESPYRC</sequence>
<comment type="caution">
    <text evidence="2">The sequence shown here is derived from an EMBL/GenBank/DDBJ whole genome shotgun (WGS) entry which is preliminary data.</text>
</comment>
<accession>A0A0D0JE98</accession>
<organism evidence="2 3">
    <name type="scientific">Pseudomonas fulva</name>
    <dbReference type="NCBI Taxonomy" id="47880"/>
    <lineage>
        <taxon>Bacteria</taxon>
        <taxon>Pseudomonadati</taxon>
        <taxon>Pseudomonadota</taxon>
        <taxon>Gammaproteobacteria</taxon>
        <taxon>Pseudomonadales</taxon>
        <taxon>Pseudomonadaceae</taxon>
        <taxon>Pseudomonas</taxon>
    </lineage>
</organism>
<dbReference type="Proteomes" id="UP000032068">
    <property type="component" value="Unassembled WGS sequence"/>
</dbReference>
<dbReference type="OrthoDB" id="8612762at2"/>
<keyword evidence="1" id="KW-0732">Signal</keyword>
<reference evidence="2 3" key="1">
    <citation type="submission" date="2014-12" db="EMBL/GenBank/DDBJ databases">
        <title>16Stimator: statistical estimation of ribosomal gene copy numbers from draft genome assemblies.</title>
        <authorList>
            <person name="Perisin M.A."/>
            <person name="Vetter M."/>
            <person name="Gilbert J.A."/>
            <person name="Bergelson J."/>
        </authorList>
    </citation>
    <scope>NUCLEOTIDE SEQUENCE [LARGE SCALE GENOMIC DNA]</scope>
    <source>
        <strain evidence="2 3">MEJ086</strain>
    </source>
</reference>
<gene>
    <name evidence="2" type="ORF">RU08_05065</name>
</gene>
<protein>
    <recommendedName>
        <fullName evidence="4">Lipoprotein</fullName>
    </recommendedName>
</protein>
<feature type="signal peptide" evidence="1">
    <location>
        <begin position="1"/>
        <end position="15"/>
    </location>
</feature>
<evidence type="ECO:0000256" key="1">
    <source>
        <dbReference type="SAM" id="SignalP"/>
    </source>
</evidence>
<dbReference type="RefSeq" id="WP_042552727.1">
    <property type="nucleotide sequence ID" value="NZ_JXQW01000008.1"/>
</dbReference>
<dbReference type="EMBL" id="JXQW01000008">
    <property type="protein sequence ID" value="KIQ04320.1"/>
    <property type="molecule type" value="Genomic_DNA"/>
</dbReference>
<evidence type="ECO:0000313" key="2">
    <source>
        <dbReference type="EMBL" id="KIQ04320.1"/>
    </source>
</evidence>
<dbReference type="PROSITE" id="PS51257">
    <property type="entry name" value="PROKAR_LIPOPROTEIN"/>
    <property type="match status" value="1"/>
</dbReference>
<evidence type="ECO:0008006" key="4">
    <source>
        <dbReference type="Google" id="ProtNLM"/>
    </source>
</evidence>